<dbReference type="OrthoDB" id="2993351at2759"/>
<keyword evidence="2" id="KW-0479">Metal-binding</keyword>
<dbReference type="AlphaFoldDB" id="A0A6A7AD05"/>
<dbReference type="InterPro" id="IPR052355">
    <property type="entry name" value="CENP-V-like"/>
</dbReference>
<dbReference type="GO" id="GO:0046872">
    <property type="term" value="F:metal ion binding"/>
    <property type="evidence" value="ECO:0007669"/>
    <property type="project" value="UniProtKB-KW"/>
</dbReference>
<dbReference type="SUPFAM" id="SSF51316">
    <property type="entry name" value="Mss4-like"/>
    <property type="match status" value="1"/>
</dbReference>
<dbReference type="PROSITE" id="PS51891">
    <property type="entry name" value="CENP_V_GFA"/>
    <property type="match status" value="1"/>
</dbReference>
<dbReference type="Proteomes" id="UP000799424">
    <property type="component" value="Unassembled WGS sequence"/>
</dbReference>
<dbReference type="Gene3D" id="2.170.150.70">
    <property type="match status" value="1"/>
</dbReference>
<dbReference type="GO" id="GO:0016846">
    <property type="term" value="F:carbon-sulfur lyase activity"/>
    <property type="evidence" value="ECO:0007669"/>
    <property type="project" value="InterPro"/>
</dbReference>
<dbReference type="PANTHER" id="PTHR28620">
    <property type="entry name" value="CENTROMERE PROTEIN V"/>
    <property type="match status" value="1"/>
</dbReference>
<evidence type="ECO:0000256" key="1">
    <source>
        <dbReference type="ARBA" id="ARBA00005495"/>
    </source>
</evidence>
<accession>A0A6A7AD05</accession>
<keyword evidence="3" id="KW-0862">Zinc</keyword>
<organism evidence="5 6">
    <name type="scientific">Ophiobolus disseminans</name>
    <dbReference type="NCBI Taxonomy" id="1469910"/>
    <lineage>
        <taxon>Eukaryota</taxon>
        <taxon>Fungi</taxon>
        <taxon>Dikarya</taxon>
        <taxon>Ascomycota</taxon>
        <taxon>Pezizomycotina</taxon>
        <taxon>Dothideomycetes</taxon>
        <taxon>Pleosporomycetidae</taxon>
        <taxon>Pleosporales</taxon>
        <taxon>Pleosporineae</taxon>
        <taxon>Phaeosphaeriaceae</taxon>
        <taxon>Ophiobolus</taxon>
    </lineage>
</organism>
<keyword evidence="6" id="KW-1185">Reference proteome</keyword>
<protein>
    <recommendedName>
        <fullName evidence="4">CENP-V/GFA domain-containing protein</fullName>
    </recommendedName>
</protein>
<feature type="domain" description="CENP-V/GFA" evidence="4">
    <location>
        <begin position="24"/>
        <end position="145"/>
    </location>
</feature>
<proteinExistence type="inferred from homology"/>
<dbReference type="Pfam" id="PF04828">
    <property type="entry name" value="GFA"/>
    <property type="match status" value="1"/>
</dbReference>
<evidence type="ECO:0000313" key="6">
    <source>
        <dbReference type="Proteomes" id="UP000799424"/>
    </source>
</evidence>
<evidence type="ECO:0000313" key="5">
    <source>
        <dbReference type="EMBL" id="KAF2831033.1"/>
    </source>
</evidence>
<sequence>MSDTTKPEITLPTAPDANTASQKYHASCHCGSFTYDVTASPPLDDPSCTVTECNCSICARNGYLFIYALDANVQFTKGDISELRSYTFGPNPRVAHYFCGTCGASCVARSIDPDFFAGMTCVNVRMFEGVDIKTLKTKFADGKSL</sequence>
<dbReference type="EMBL" id="MU006218">
    <property type="protein sequence ID" value="KAF2831033.1"/>
    <property type="molecule type" value="Genomic_DNA"/>
</dbReference>
<dbReference type="InterPro" id="IPR006913">
    <property type="entry name" value="CENP-V/GFA"/>
</dbReference>
<comment type="similarity">
    <text evidence="1">Belongs to the Gfa family.</text>
</comment>
<dbReference type="PANTHER" id="PTHR28620:SF1">
    <property type="entry name" value="CENP-V_GFA DOMAIN-CONTAINING PROTEIN"/>
    <property type="match status" value="1"/>
</dbReference>
<reference evidence="5" key="1">
    <citation type="journal article" date="2020" name="Stud. Mycol.">
        <title>101 Dothideomycetes genomes: a test case for predicting lifestyles and emergence of pathogens.</title>
        <authorList>
            <person name="Haridas S."/>
            <person name="Albert R."/>
            <person name="Binder M."/>
            <person name="Bloem J."/>
            <person name="Labutti K."/>
            <person name="Salamov A."/>
            <person name="Andreopoulos B."/>
            <person name="Baker S."/>
            <person name="Barry K."/>
            <person name="Bills G."/>
            <person name="Bluhm B."/>
            <person name="Cannon C."/>
            <person name="Castanera R."/>
            <person name="Culley D."/>
            <person name="Daum C."/>
            <person name="Ezra D."/>
            <person name="Gonzalez J."/>
            <person name="Henrissat B."/>
            <person name="Kuo A."/>
            <person name="Liang C."/>
            <person name="Lipzen A."/>
            <person name="Lutzoni F."/>
            <person name="Magnuson J."/>
            <person name="Mondo S."/>
            <person name="Nolan M."/>
            <person name="Ohm R."/>
            <person name="Pangilinan J."/>
            <person name="Park H.-J."/>
            <person name="Ramirez L."/>
            <person name="Alfaro M."/>
            <person name="Sun H."/>
            <person name="Tritt A."/>
            <person name="Yoshinaga Y."/>
            <person name="Zwiers L.-H."/>
            <person name="Turgeon B."/>
            <person name="Goodwin S."/>
            <person name="Spatafora J."/>
            <person name="Crous P."/>
            <person name="Grigoriev I."/>
        </authorList>
    </citation>
    <scope>NUCLEOTIDE SEQUENCE</scope>
    <source>
        <strain evidence="5">CBS 113818</strain>
    </source>
</reference>
<evidence type="ECO:0000256" key="3">
    <source>
        <dbReference type="ARBA" id="ARBA00022833"/>
    </source>
</evidence>
<gene>
    <name evidence="5" type="ORF">CC86DRAFT_133904</name>
</gene>
<dbReference type="InterPro" id="IPR011057">
    <property type="entry name" value="Mss4-like_sf"/>
</dbReference>
<evidence type="ECO:0000256" key="2">
    <source>
        <dbReference type="ARBA" id="ARBA00022723"/>
    </source>
</evidence>
<evidence type="ECO:0000259" key="4">
    <source>
        <dbReference type="PROSITE" id="PS51891"/>
    </source>
</evidence>
<name>A0A6A7AD05_9PLEO</name>